<dbReference type="Proteomes" id="UP000504882">
    <property type="component" value="Unassembled WGS sequence"/>
</dbReference>
<evidence type="ECO:0000313" key="3">
    <source>
        <dbReference type="EMBL" id="TDE96151.1"/>
    </source>
</evidence>
<proteinExistence type="predicted"/>
<evidence type="ECO:0000256" key="1">
    <source>
        <dbReference type="SAM" id="MobiDB-lite"/>
    </source>
</evidence>
<sequence length="486" mass="53457">MRPGLRNWLLARRRPPAATERGSAESVDASPAVPRTVAVEREQSGSPDMPPFVHFAKMQDFYRFAFLPDGYPGRAGSDGSIFPHPIYGTYALIDYLKQYARDPRPELLQAISRVAHAAISRMTPFNDTLVFWYEANPSLGARLYADHYSGLTQAYYAVQLARAGTVLEDASVRTAAESVFRSLLVPAEAGGVLHRTPAGPVIAEVPQTPNSWILNGWLSALTSIQEFSDITGLDEARDLIHDSTRTMARVLHLYDEPVKRTSRYGLTGFAYLRLRFEHLPQSLQDVTLHIPGEPDIVLPTGSGTRWQPYVFGPDMVRTTPKTTTVRINAVLSLASAPEPNRVGFTATTESPGTVTLEGMLGAYEPTASSPVNAEWKEIASTTIPSGTSSCMMDIPAFVVDSTVYPTNFAKKIEGQNVNVYHSIHIQRLRQLHGRTGVDELLTWADKWHGYIADWATMPTYSGLAFRDPVSGKVRPVTDQPAAIEGS</sequence>
<comment type="caution">
    <text evidence="3">The sequence shown here is derived from an EMBL/GenBank/DDBJ whole genome shotgun (WGS) entry which is preliminary data.</text>
</comment>
<keyword evidence="4" id="KW-1185">Reference proteome</keyword>
<evidence type="ECO:0000259" key="2">
    <source>
        <dbReference type="Pfam" id="PF06662"/>
    </source>
</evidence>
<gene>
    <name evidence="3" type="ORF">EXU48_07930</name>
</gene>
<organism evidence="3 4">
    <name type="scientific">Occultella glacieicola</name>
    <dbReference type="NCBI Taxonomy" id="2518684"/>
    <lineage>
        <taxon>Bacteria</taxon>
        <taxon>Bacillati</taxon>
        <taxon>Actinomycetota</taxon>
        <taxon>Actinomycetes</taxon>
        <taxon>Micrococcales</taxon>
        <taxon>Ruaniaceae</taxon>
        <taxon>Occultella</taxon>
    </lineage>
</organism>
<feature type="region of interest" description="Disordered" evidence="1">
    <location>
        <begin position="12"/>
        <end position="34"/>
    </location>
</feature>
<protein>
    <recommendedName>
        <fullName evidence="2">D-glucuronyl C5-epimerase C-terminal domain-containing protein</fullName>
    </recommendedName>
</protein>
<feature type="domain" description="D-glucuronyl C5-epimerase C-terminal" evidence="2">
    <location>
        <begin position="145"/>
        <end position="268"/>
    </location>
</feature>
<dbReference type="EMBL" id="SMNA01000003">
    <property type="protein sequence ID" value="TDE96151.1"/>
    <property type="molecule type" value="Genomic_DNA"/>
</dbReference>
<dbReference type="InterPro" id="IPR010598">
    <property type="entry name" value="C5-epim_C"/>
</dbReference>
<reference evidence="3 4" key="1">
    <citation type="submission" date="2019-03" db="EMBL/GenBank/DDBJ databases">
        <title>Genomic features of bacteria from cold environments.</title>
        <authorList>
            <person name="Shen L."/>
        </authorList>
    </citation>
    <scope>NUCLEOTIDE SEQUENCE [LARGE SCALE GENOMIC DNA]</scope>
    <source>
        <strain evidence="4">T3246-1</strain>
    </source>
</reference>
<evidence type="ECO:0000313" key="4">
    <source>
        <dbReference type="Proteomes" id="UP000504882"/>
    </source>
</evidence>
<accession>A0ABY2E8L1</accession>
<dbReference type="Pfam" id="PF06662">
    <property type="entry name" value="C5-epim_C"/>
    <property type="match status" value="1"/>
</dbReference>
<name>A0ABY2E8L1_9MICO</name>